<dbReference type="PANTHER" id="PTHR31232:SF149">
    <property type="entry name" value="S-PROTEIN HOMOLOG"/>
    <property type="match status" value="1"/>
</dbReference>
<evidence type="ECO:0000256" key="6">
    <source>
        <dbReference type="RuleBase" id="RU367044"/>
    </source>
</evidence>
<keyword evidence="5" id="KW-0732">Signal</keyword>
<gene>
    <name evidence="7" type="ORF">Lalb_Chr25g0279681</name>
</gene>
<comment type="caution">
    <text evidence="7">The sequence shown here is derived from an EMBL/GenBank/DDBJ whole genome shotgun (WGS) entry which is preliminary data.</text>
</comment>
<evidence type="ECO:0000256" key="4">
    <source>
        <dbReference type="ARBA" id="ARBA00022525"/>
    </source>
</evidence>
<organism evidence="7 8">
    <name type="scientific">Lupinus albus</name>
    <name type="common">White lupine</name>
    <name type="synonym">Lupinus termis</name>
    <dbReference type="NCBI Taxonomy" id="3870"/>
    <lineage>
        <taxon>Eukaryota</taxon>
        <taxon>Viridiplantae</taxon>
        <taxon>Streptophyta</taxon>
        <taxon>Embryophyta</taxon>
        <taxon>Tracheophyta</taxon>
        <taxon>Spermatophyta</taxon>
        <taxon>Magnoliopsida</taxon>
        <taxon>eudicotyledons</taxon>
        <taxon>Gunneridae</taxon>
        <taxon>Pentapetalae</taxon>
        <taxon>rosids</taxon>
        <taxon>fabids</taxon>
        <taxon>Fabales</taxon>
        <taxon>Fabaceae</taxon>
        <taxon>Papilionoideae</taxon>
        <taxon>50 kb inversion clade</taxon>
        <taxon>genistoids sensu lato</taxon>
        <taxon>core genistoids</taxon>
        <taxon>Genisteae</taxon>
        <taxon>Lupinus</taxon>
    </lineage>
</organism>
<dbReference type="OrthoDB" id="1741532at2759"/>
<dbReference type="Proteomes" id="UP000447434">
    <property type="component" value="Chromosome 25"/>
</dbReference>
<accession>A0A6A4ND64</accession>
<dbReference type="GO" id="GO:0005576">
    <property type="term" value="C:extracellular region"/>
    <property type="evidence" value="ECO:0007669"/>
    <property type="project" value="UniProtKB-SubCell"/>
</dbReference>
<keyword evidence="3 6" id="KW-0713">Self-incompatibility</keyword>
<dbReference type="GO" id="GO:0060320">
    <property type="term" value="P:rejection of self pollen"/>
    <property type="evidence" value="ECO:0007669"/>
    <property type="project" value="UniProtKB-KW"/>
</dbReference>
<evidence type="ECO:0000256" key="5">
    <source>
        <dbReference type="ARBA" id="ARBA00022729"/>
    </source>
</evidence>
<keyword evidence="8" id="KW-1185">Reference proteome</keyword>
<sequence>MSASLVNKSVLFIIVTIFVTLQLMVGVVSGSFLDTDVTFSNSLLVPITIHCQDKNHDDGFHVLNPGDFLTVKFTRDFLTRTLRVCSFKWEKEIHYIDIYVQKRHSCNECRWMIRTNGLCLNIFPDIQCYPWNDKVLEALK</sequence>
<dbReference type="EMBL" id="WOCE01000025">
    <property type="protein sequence ID" value="KAE9584588.1"/>
    <property type="molecule type" value="Genomic_DNA"/>
</dbReference>
<dbReference type="InterPro" id="IPR010264">
    <property type="entry name" value="Self-incomp_S1"/>
</dbReference>
<evidence type="ECO:0000256" key="1">
    <source>
        <dbReference type="ARBA" id="ARBA00004613"/>
    </source>
</evidence>
<name>A0A6A4ND64_LUPAL</name>
<keyword evidence="4 6" id="KW-0964">Secreted</keyword>
<comment type="similarity">
    <text evidence="2 6">Belongs to the plant self-incompatibility (S1) protein family.</text>
</comment>
<evidence type="ECO:0000313" key="8">
    <source>
        <dbReference type="Proteomes" id="UP000447434"/>
    </source>
</evidence>
<reference evidence="8" key="1">
    <citation type="journal article" date="2020" name="Nat. Commun.">
        <title>Genome sequence of the cluster root forming white lupin.</title>
        <authorList>
            <person name="Hufnagel B."/>
            <person name="Marques A."/>
            <person name="Soriano A."/>
            <person name="Marques L."/>
            <person name="Divol F."/>
            <person name="Doumas P."/>
            <person name="Sallet E."/>
            <person name="Mancinotti D."/>
            <person name="Carrere S."/>
            <person name="Marande W."/>
            <person name="Arribat S."/>
            <person name="Keller J."/>
            <person name="Huneau C."/>
            <person name="Blein T."/>
            <person name="Aime D."/>
            <person name="Laguerre M."/>
            <person name="Taylor J."/>
            <person name="Schubert V."/>
            <person name="Nelson M."/>
            <person name="Geu-Flores F."/>
            <person name="Crespi M."/>
            <person name="Gallardo-Guerrero K."/>
            <person name="Delaux P.-M."/>
            <person name="Salse J."/>
            <person name="Berges H."/>
            <person name="Guyot R."/>
            <person name="Gouzy J."/>
            <person name="Peret B."/>
        </authorList>
    </citation>
    <scope>NUCLEOTIDE SEQUENCE [LARGE SCALE GENOMIC DNA]</scope>
    <source>
        <strain evidence="8">cv. Amiga</strain>
    </source>
</reference>
<evidence type="ECO:0000313" key="7">
    <source>
        <dbReference type="EMBL" id="KAE9584588.1"/>
    </source>
</evidence>
<protein>
    <recommendedName>
        <fullName evidence="6">S-protein homolog</fullName>
    </recommendedName>
</protein>
<dbReference type="PANTHER" id="PTHR31232">
    <property type="match status" value="1"/>
</dbReference>
<evidence type="ECO:0000256" key="3">
    <source>
        <dbReference type="ARBA" id="ARBA00022471"/>
    </source>
</evidence>
<comment type="subcellular location">
    <subcellularLocation>
        <location evidence="1 6">Secreted</location>
    </subcellularLocation>
</comment>
<dbReference type="Pfam" id="PF05938">
    <property type="entry name" value="Self-incomp_S1"/>
    <property type="match status" value="1"/>
</dbReference>
<evidence type="ECO:0000256" key="2">
    <source>
        <dbReference type="ARBA" id="ARBA00005581"/>
    </source>
</evidence>
<dbReference type="AlphaFoldDB" id="A0A6A4ND64"/>
<proteinExistence type="inferred from homology"/>